<dbReference type="EMBL" id="BLPG01000001">
    <property type="protein sequence ID" value="GFJ87872.1"/>
    <property type="molecule type" value="Genomic_DNA"/>
</dbReference>
<evidence type="ECO:0000313" key="2">
    <source>
        <dbReference type="Proteomes" id="UP000482960"/>
    </source>
</evidence>
<dbReference type="AlphaFoldDB" id="A0A6V8KRX1"/>
<gene>
    <name evidence="1" type="ORF">Prum_015140</name>
</gene>
<keyword evidence="2" id="KW-1185">Reference proteome</keyword>
<evidence type="ECO:0000313" key="1">
    <source>
        <dbReference type="EMBL" id="GFJ87872.1"/>
    </source>
</evidence>
<proteinExistence type="predicted"/>
<sequence>MTALIGAPGGPHVGQCQNFFPGGRDGRDARYCLAPVLALGGDLPADRDICQTCRQRTHAFGERFIAGYVRGLIEVDVAEEWMSTTRGLIADSWAWYDRRAAARAPVAELHKIRQDIHLRERLLSAVRTAVTERAIESIGERSLMKTLEPEQWRILGRLISLCGARARLNHMLKSQDASPEAVSDLAERGLIHARLNGEEIDLTPGLIKTHRRNMYLHLSKAGESYYANDPHRVLRALGQTSHGLTLTYLLGMILFEDLAELHREGTLYALTDDDTVDLGNARQSWTGSAKLILPGDAEVWINAVIVRTTKTGQLYCER</sequence>
<reference evidence="1 2" key="2">
    <citation type="submission" date="2020-03" db="EMBL/GenBank/DDBJ databases">
        <authorList>
            <person name="Ichikawa N."/>
            <person name="Kimura A."/>
            <person name="Kitahashi Y."/>
            <person name="Uohara A."/>
        </authorList>
    </citation>
    <scope>NUCLEOTIDE SEQUENCE [LARGE SCALE GENOMIC DNA]</scope>
    <source>
        <strain evidence="1 2">NBRC 108638</strain>
    </source>
</reference>
<dbReference type="Proteomes" id="UP000482960">
    <property type="component" value="Unassembled WGS sequence"/>
</dbReference>
<organism evidence="1 2">
    <name type="scientific">Phytohabitans rumicis</name>
    <dbReference type="NCBI Taxonomy" id="1076125"/>
    <lineage>
        <taxon>Bacteria</taxon>
        <taxon>Bacillati</taxon>
        <taxon>Actinomycetota</taxon>
        <taxon>Actinomycetes</taxon>
        <taxon>Micromonosporales</taxon>
        <taxon>Micromonosporaceae</taxon>
    </lineage>
</organism>
<comment type="caution">
    <text evidence="1">The sequence shown here is derived from an EMBL/GenBank/DDBJ whole genome shotgun (WGS) entry which is preliminary data.</text>
</comment>
<reference evidence="1 2" key="1">
    <citation type="submission" date="2020-03" db="EMBL/GenBank/DDBJ databases">
        <title>Whole genome shotgun sequence of Phytohabitans rumicis NBRC 108638.</title>
        <authorList>
            <person name="Komaki H."/>
            <person name="Tamura T."/>
        </authorList>
    </citation>
    <scope>NUCLEOTIDE SEQUENCE [LARGE SCALE GENOMIC DNA]</scope>
    <source>
        <strain evidence="1 2">NBRC 108638</strain>
    </source>
</reference>
<protein>
    <submittedName>
        <fullName evidence="1">Uncharacterized protein</fullName>
    </submittedName>
</protein>
<dbReference type="RefSeq" id="WP_173075005.1">
    <property type="nucleotide sequence ID" value="NZ_BAABJB010000029.1"/>
</dbReference>
<name>A0A6V8KRX1_9ACTN</name>
<accession>A0A6V8KRX1</accession>